<comment type="similarity">
    <text evidence="5">Belongs to the actin-binding proteins ADF family. Coactosin subfamily.</text>
</comment>
<dbReference type="PANTHER" id="PTHR10829">
    <property type="entry name" value="CORTACTIN AND DREBRIN"/>
    <property type="match status" value="1"/>
</dbReference>
<reference evidence="7" key="1">
    <citation type="journal article" date="2021" name="Genome Biol. Evol.">
        <title>The assembled and annotated genome of the fairy-ring fungus Marasmius oreades.</title>
        <authorList>
            <person name="Hiltunen M."/>
            <person name="Ament-Velasquez S.L."/>
            <person name="Johannesson H."/>
        </authorList>
    </citation>
    <scope>NUCLEOTIDE SEQUENCE</scope>
    <source>
        <strain evidence="7">03SP1</strain>
    </source>
</reference>
<gene>
    <name evidence="7" type="ORF">E1B28_005740</name>
</gene>
<dbReference type="OrthoDB" id="20822at2759"/>
<accession>A0A9P7UUW5</accession>
<dbReference type="AlphaFoldDB" id="A0A9P7UUW5"/>
<dbReference type="SMART" id="SM00102">
    <property type="entry name" value="ADF"/>
    <property type="match status" value="1"/>
</dbReference>
<dbReference type="FunFam" id="3.40.20.10:FF:000018">
    <property type="entry name" value="Coactosin-like 1"/>
    <property type="match status" value="1"/>
</dbReference>
<dbReference type="Proteomes" id="UP001049176">
    <property type="component" value="Chromosome 3"/>
</dbReference>
<evidence type="ECO:0000256" key="2">
    <source>
        <dbReference type="ARBA" id="ARBA00022490"/>
    </source>
</evidence>
<dbReference type="GO" id="GO:0030833">
    <property type="term" value="P:regulation of actin filament polymerization"/>
    <property type="evidence" value="ECO:0007669"/>
    <property type="project" value="TreeGrafter"/>
</dbReference>
<dbReference type="KEGG" id="more:E1B28_005740"/>
<organism evidence="7 8">
    <name type="scientific">Marasmius oreades</name>
    <name type="common">fairy-ring Marasmius</name>
    <dbReference type="NCBI Taxonomy" id="181124"/>
    <lineage>
        <taxon>Eukaryota</taxon>
        <taxon>Fungi</taxon>
        <taxon>Dikarya</taxon>
        <taxon>Basidiomycota</taxon>
        <taxon>Agaricomycotina</taxon>
        <taxon>Agaricomycetes</taxon>
        <taxon>Agaricomycetidae</taxon>
        <taxon>Agaricales</taxon>
        <taxon>Marasmiineae</taxon>
        <taxon>Marasmiaceae</taxon>
        <taxon>Marasmius</taxon>
    </lineage>
</organism>
<dbReference type="GO" id="GO:0030864">
    <property type="term" value="C:cortical actin cytoskeleton"/>
    <property type="evidence" value="ECO:0007669"/>
    <property type="project" value="TreeGrafter"/>
</dbReference>
<comment type="subcellular location">
    <subcellularLocation>
        <location evidence="1">Cytoplasm</location>
        <location evidence="1">Cytoskeleton</location>
    </subcellularLocation>
</comment>
<dbReference type="PROSITE" id="PS51263">
    <property type="entry name" value="ADF_H"/>
    <property type="match status" value="1"/>
</dbReference>
<dbReference type="GO" id="GO:0005884">
    <property type="term" value="C:actin filament"/>
    <property type="evidence" value="ECO:0007669"/>
    <property type="project" value="TreeGrafter"/>
</dbReference>
<comment type="caution">
    <text evidence="7">The sequence shown here is derived from an EMBL/GenBank/DDBJ whole genome shotgun (WGS) entry which is preliminary data.</text>
</comment>
<sequence length="144" mass="16167">MADLTDPKINEAYLDVRSDKSDTNWLLLDYESDGSDKLQVAQIGTGGLSELREVLDESKASYAYVRVQYSNDKESKREKFVLVVWIGPRCKVMRKAKISVHSADVKNVLRVFSIEVAAREKDDLNEDPIVVRLRKAGGASYDGV</sequence>
<dbReference type="Gene3D" id="3.40.20.10">
    <property type="entry name" value="Severin"/>
    <property type="match status" value="1"/>
</dbReference>
<dbReference type="SUPFAM" id="SSF55753">
    <property type="entry name" value="Actin depolymerizing proteins"/>
    <property type="match status" value="1"/>
</dbReference>
<keyword evidence="4" id="KW-0206">Cytoskeleton</keyword>
<dbReference type="GO" id="GO:0030427">
    <property type="term" value="C:site of polarized growth"/>
    <property type="evidence" value="ECO:0007669"/>
    <property type="project" value="TreeGrafter"/>
</dbReference>
<dbReference type="InterPro" id="IPR002108">
    <property type="entry name" value="ADF-H"/>
</dbReference>
<name>A0A9P7UUW5_9AGAR</name>
<dbReference type="CDD" id="cd11282">
    <property type="entry name" value="ADF_coactosin_like"/>
    <property type="match status" value="1"/>
</dbReference>
<feature type="domain" description="ADF-H" evidence="6">
    <location>
        <begin position="1"/>
        <end position="134"/>
    </location>
</feature>
<evidence type="ECO:0000256" key="4">
    <source>
        <dbReference type="ARBA" id="ARBA00023212"/>
    </source>
</evidence>
<evidence type="ECO:0000256" key="5">
    <source>
        <dbReference type="ARBA" id="ARBA00038052"/>
    </source>
</evidence>
<dbReference type="GeneID" id="66074816"/>
<evidence type="ECO:0000313" key="7">
    <source>
        <dbReference type="EMBL" id="KAG7094938.1"/>
    </source>
</evidence>
<dbReference type="GO" id="GO:0051015">
    <property type="term" value="F:actin filament binding"/>
    <property type="evidence" value="ECO:0007669"/>
    <property type="project" value="TreeGrafter"/>
</dbReference>
<evidence type="ECO:0000256" key="1">
    <source>
        <dbReference type="ARBA" id="ARBA00004245"/>
    </source>
</evidence>
<dbReference type="PANTHER" id="PTHR10829:SF56">
    <property type="entry name" value="ADF-H DOMAIN-CONTAINING PROTEIN"/>
    <property type="match status" value="1"/>
</dbReference>
<protein>
    <recommendedName>
        <fullName evidence="6">ADF-H domain-containing protein</fullName>
    </recommendedName>
</protein>
<keyword evidence="2" id="KW-0963">Cytoplasm</keyword>
<dbReference type="RefSeq" id="XP_043011408.1">
    <property type="nucleotide sequence ID" value="XM_043150321.1"/>
</dbReference>
<proteinExistence type="inferred from homology"/>
<dbReference type="InterPro" id="IPR029006">
    <property type="entry name" value="ADF-H/Gelsolin-like_dom_sf"/>
</dbReference>
<keyword evidence="8" id="KW-1185">Reference proteome</keyword>
<dbReference type="EMBL" id="CM032183">
    <property type="protein sequence ID" value="KAG7094938.1"/>
    <property type="molecule type" value="Genomic_DNA"/>
</dbReference>
<evidence type="ECO:0000256" key="3">
    <source>
        <dbReference type="ARBA" id="ARBA00023203"/>
    </source>
</evidence>
<keyword evidence="3" id="KW-0009">Actin-binding</keyword>
<dbReference type="Pfam" id="PF00241">
    <property type="entry name" value="Cofilin_ADF"/>
    <property type="match status" value="1"/>
</dbReference>
<evidence type="ECO:0000313" key="8">
    <source>
        <dbReference type="Proteomes" id="UP001049176"/>
    </source>
</evidence>
<evidence type="ECO:0000259" key="6">
    <source>
        <dbReference type="PROSITE" id="PS51263"/>
    </source>
</evidence>